<protein>
    <submittedName>
        <fullName evidence="2">UDP-glycosyltransferase 76B1-like protein</fullName>
    </submittedName>
</protein>
<dbReference type="Pfam" id="PF00201">
    <property type="entry name" value="UDPGT"/>
    <property type="match status" value="1"/>
</dbReference>
<name>A0ABQ5HPQ1_9ASTR</name>
<dbReference type="Proteomes" id="UP001151760">
    <property type="component" value="Unassembled WGS sequence"/>
</dbReference>
<dbReference type="PANTHER" id="PTHR48045">
    <property type="entry name" value="UDP-GLYCOSYLTRANSFERASE 72B1"/>
    <property type="match status" value="1"/>
</dbReference>
<organism evidence="2 3">
    <name type="scientific">Tanacetum coccineum</name>
    <dbReference type="NCBI Taxonomy" id="301880"/>
    <lineage>
        <taxon>Eukaryota</taxon>
        <taxon>Viridiplantae</taxon>
        <taxon>Streptophyta</taxon>
        <taxon>Embryophyta</taxon>
        <taxon>Tracheophyta</taxon>
        <taxon>Spermatophyta</taxon>
        <taxon>Magnoliopsida</taxon>
        <taxon>eudicotyledons</taxon>
        <taxon>Gunneridae</taxon>
        <taxon>Pentapetalae</taxon>
        <taxon>asterids</taxon>
        <taxon>campanulids</taxon>
        <taxon>Asterales</taxon>
        <taxon>Asteraceae</taxon>
        <taxon>Asteroideae</taxon>
        <taxon>Anthemideae</taxon>
        <taxon>Anthemidinae</taxon>
        <taxon>Tanacetum</taxon>
    </lineage>
</organism>
<evidence type="ECO:0000313" key="2">
    <source>
        <dbReference type="EMBL" id="GJT89852.1"/>
    </source>
</evidence>
<dbReference type="PANTHER" id="PTHR48045:SF31">
    <property type="entry name" value="UDP-GLYCOSYLTRANSFERASE 76B1-LIKE"/>
    <property type="match status" value="1"/>
</dbReference>
<sequence length="406" mass="45838">MFPLPFQGHRTFMLRLANILHTRGFETIIIHTGYNSPNYSNFPHFTFKSIKGRFLEIGHELPTNPVDSRKSVACLITDVVFYFTQAVADDLNLPRLVLRTWSLGCILAYDALPFHSKKGCFYLTKEDFFTNGKILGEVNATLITLVPKIPTLDKVSDFRPIACCNVLYKCIRKILTTRIKGVLGKLVGENQSAFIEGYEEPVPQYPLLKVKDTVKISINPQGYGDFVTNMIKQTKASSGLIWNTFKELEEPELEAIYKDFAVRDSEWPVPFPHKFLESVGDRGRIVECAPHFEVLTHPATGCFWTQSGWFSTSICEGIPLICSPCFVDQPIIARYVSDVWKIGVLLKDGLERGAIEMAIERVMLGKEGEEIRERISGIKEKLNHSLDEGGSSHESLKSLVDYISSF</sequence>
<reference evidence="2" key="2">
    <citation type="submission" date="2022-01" db="EMBL/GenBank/DDBJ databases">
        <authorList>
            <person name="Yamashiro T."/>
            <person name="Shiraishi A."/>
            <person name="Satake H."/>
            <person name="Nakayama K."/>
        </authorList>
    </citation>
    <scope>NUCLEOTIDE SEQUENCE</scope>
</reference>
<gene>
    <name evidence="2" type="ORF">Tco_1078697</name>
</gene>
<evidence type="ECO:0000313" key="3">
    <source>
        <dbReference type="Proteomes" id="UP001151760"/>
    </source>
</evidence>
<reference evidence="2" key="1">
    <citation type="journal article" date="2022" name="Int. J. Mol. Sci.">
        <title>Draft Genome of Tanacetum Coccineum: Genomic Comparison of Closely Related Tanacetum-Family Plants.</title>
        <authorList>
            <person name="Yamashiro T."/>
            <person name="Shiraishi A."/>
            <person name="Nakayama K."/>
            <person name="Satake H."/>
        </authorList>
    </citation>
    <scope>NUCLEOTIDE SEQUENCE</scope>
</reference>
<dbReference type="InterPro" id="IPR002213">
    <property type="entry name" value="UDP_glucos_trans"/>
</dbReference>
<dbReference type="SUPFAM" id="SSF53756">
    <property type="entry name" value="UDP-Glycosyltransferase/glycogen phosphorylase"/>
    <property type="match status" value="1"/>
</dbReference>
<keyword evidence="3" id="KW-1185">Reference proteome</keyword>
<comment type="caution">
    <text evidence="2">The sequence shown here is derived from an EMBL/GenBank/DDBJ whole genome shotgun (WGS) entry which is preliminary data.</text>
</comment>
<dbReference type="EMBL" id="BQNB010019866">
    <property type="protein sequence ID" value="GJT89852.1"/>
    <property type="molecule type" value="Genomic_DNA"/>
</dbReference>
<accession>A0ABQ5HPQ1</accession>
<evidence type="ECO:0000256" key="1">
    <source>
        <dbReference type="ARBA" id="ARBA00022679"/>
    </source>
</evidence>
<keyword evidence="1" id="KW-0808">Transferase</keyword>
<dbReference type="CDD" id="cd03784">
    <property type="entry name" value="GT1_Gtf-like"/>
    <property type="match status" value="1"/>
</dbReference>
<proteinExistence type="predicted"/>
<dbReference type="Gene3D" id="3.40.50.2000">
    <property type="entry name" value="Glycogen Phosphorylase B"/>
    <property type="match status" value="1"/>
</dbReference>